<dbReference type="SUPFAM" id="SSF52096">
    <property type="entry name" value="ClpP/crotonase"/>
    <property type="match status" value="1"/>
</dbReference>
<dbReference type="RefSeq" id="WP_110360745.1">
    <property type="nucleotide sequence ID" value="NZ_QFLI01000004.1"/>
</dbReference>
<dbReference type="GO" id="GO:0006508">
    <property type="term" value="P:proteolysis"/>
    <property type="evidence" value="ECO:0007669"/>
    <property type="project" value="InterPro"/>
</dbReference>
<reference evidence="3 4" key="1">
    <citation type="submission" date="2018-05" db="EMBL/GenBank/DDBJ databases">
        <title>Marinifilum breve JC075T sp. nov., a marine bacterium isolated from Yongle Blue Hole in the South China Sea.</title>
        <authorList>
            <person name="Fu T."/>
        </authorList>
    </citation>
    <scope>NUCLEOTIDE SEQUENCE [LARGE SCALE GENOMIC DNA]</scope>
    <source>
        <strain evidence="3 4">JC075</strain>
    </source>
</reference>
<dbReference type="OrthoDB" id="5480566at2"/>
<feature type="chain" id="PRO_5015961205" description="Tail specific protease domain-containing protein" evidence="1">
    <location>
        <begin position="21"/>
        <end position="501"/>
    </location>
</feature>
<sequence length="501" mass="57196">MRILLLAVAGLLLLSNQLFGQDKIDSKLLQEELEILGDIVIGISPKLSKEERNQISKLIEEKKSTIEGKAMTSLEYFNFLAELDLPTQFDEHASIQIDEDVLTPLLKEAKLFPLPIKILKDRVVVNGKRGMLPYASIIHSINGQAIDSVLRMISTDSGNLSKRRIEWQFSIDYCIKKPFTRSYSVAYSEPSAPEINLKKKIDGLDRSECVKQLNELLVYPLNRDSLKNFINTKYYPKHKAYYFQLNSFSWDENSNLGRFERFSNKKAKFDKCFKKIFKEVGKLGAENLIIDLRHNGGGEIHNPGLLYSYIAKNKFVQHARLEIPDFLLPQEEYIIKLDDKECKGEEDIADFMNAYRSNFEKGESSFFSEAIKEQEMLPNKHAFRGNVYLLVGGYTCSASSYFTALFKGEKRGVIIGEQIGGSHHSITAGTNITYQMPHTGFKVKVPLMVVNFSDELYEKVPELKVNPDIELGGEIYYQYVLNKQDPELETVFQLIAEGDKN</sequence>
<protein>
    <recommendedName>
        <fullName evidence="2">Tail specific protease domain-containing protein</fullName>
    </recommendedName>
</protein>
<feature type="domain" description="Tail specific protease" evidence="2">
    <location>
        <begin position="261"/>
        <end position="447"/>
    </location>
</feature>
<dbReference type="Proteomes" id="UP000248079">
    <property type="component" value="Unassembled WGS sequence"/>
</dbReference>
<feature type="signal peptide" evidence="1">
    <location>
        <begin position="1"/>
        <end position="20"/>
    </location>
</feature>
<name>A0A2V4AB00_9BACT</name>
<evidence type="ECO:0000256" key="1">
    <source>
        <dbReference type="SAM" id="SignalP"/>
    </source>
</evidence>
<dbReference type="Gene3D" id="3.90.226.10">
    <property type="entry name" value="2-enoyl-CoA Hydratase, Chain A, domain 1"/>
    <property type="match status" value="1"/>
</dbReference>
<dbReference type="EMBL" id="QFLI01000004">
    <property type="protein sequence ID" value="PXY01114.1"/>
    <property type="molecule type" value="Genomic_DNA"/>
</dbReference>
<evidence type="ECO:0000313" key="3">
    <source>
        <dbReference type="EMBL" id="PXY01114.1"/>
    </source>
</evidence>
<dbReference type="GO" id="GO:0008236">
    <property type="term" value="F:serine-type peptidase activity"/>
    <property type="evidence" value="ECO:0007669"/>
    <property type="project" value="InterPro"/>
</dbReference>
<dbReference type="AlphaFoldDB" id="A0A2V4AB00"/>
<keyword evidence="4" id="KW-1185">Reference proteome</keyword>
<dbReference type="InterPro" id="IPR005151">
    <property type="entry name" value="Tail-specific_protease"/>
</dbReference>
<evidence type="ECO:0000313" key="4">
    <source>
        <dbReference type="Proteomes" id="UP000248079"/>
    </source>
</evidence>
<keyword evidence="1" id="KW-0732">Signal</keyword>
<proteinExistence type="predicted"/>
<organism evidence="3 4">
    <name type="scientific">Marinifilum breve</name>
    <dbReference type="NCBI Taxonomy" id="2184082"/>
    <lineage>
        <taxon>Bacteria</taxon>
        <taxon>Pseudomonadati</taxon>
        <taxon>Bacteroidota</taxon>
        <taxon>Bacteroidia</taxon>
        <taxon>Marinilabiliales</taxon>
        <taxon>Marinifilaceae</taxon>
    </lineage>
</organism>
<gene>
    <name evidence="3" type="ORF">DF185_10710</name>
</gene>
<evidence type="ECO:0000259" key="2">
    <source>
        <dbReference type="Pfam" id="PF03572"/>
    </source>
</evidence>
<dbReference type="InterPro" id="IPR029045">
    <property type="entry name" value="ClpP/crotonase-like_dom_sf"/>
</dbReference>
<accession>A0A2V4AB00</accession>
<comment type="caution">
    <text evidence="3">The sequence shown here is derived from an EMBL/GenBank/DDBJ whole genome shotgun (WGS) entry which is preliminary data.</text>
</comment>
<dbReference type="Pfam" id="PF03572">
    <property type="entry name" value="Peptidase_S41"/>
    <property type="match status" value="1"/>
</dbReference>